<evidence type="ECO:0000256" key="6">
    <source>
        <dbReference type="SAM" id="Phobius"/>
    </source>
</evidence>
<dbReference type="InterPro" id="IPR050833">
    <property type="entry name" value="Poly_Biosynth_Transport"/>
</dbReference>
<reference evidence="7 8" key="1">
    <citation type="submission" date="2015-11" db="EMBL/GenBank/DDBJ databases">
        <title>Solirubrum puertoriconensis gen. nov. an environmental bacteria isolated in Puerto Rico.</title>
        <authorList>
            <person name="Cuebas-Irizarry M.F."/>
            <person name="Montalvo-Rodriguez R."/>
        </authorList>
    </citation>
    <scope>NUCLEOTIDE SEQUENCE [LARGE SCALE GENOMIC DNA]</scope>
    <source>
        <strain evidence="7 8">MC1A</strain>
    </source>
</reference>
<feature type="transmembrane region" description="Helical" evidence="6">
    <location>
        <begin position="127"/>
        <end position="147"/>
    </location>
</feature>
<feature type="transmembrane region" description="Helical" evidence="6">
    <location>
        <begin position="340"/>
        <end position="361"/>
    </location>
</feature>
<accession>A0A9X0HP08</accession>
<keyword evidence="2" id="KW-1003">Cell membrane</keyword>
<dbReference type="AlphaFoldDB" id="A0A9X0HP08"/>
<proteinExistence type="predicted"/>
<keyword evidence="5 6" id="KW-0472">Membrane</keyword>
<evidence type="ECO:0008006" key="9">
    <source>
        <dbReference type="Google" id="ProtNLM"/>
    </source>
</evidence>
<evidence type="ECO:0000256" key="1">
    <source>
        <dbReference type="ARBA" id="ARBA00004651"/>
    </source>
</evidence>
<feature type="transmembrane region" description="Helical" evidence="6">
    <location>
        <begin position="98"/>
        <end position="120"/>
    </location>
</feature>
<feature type="transmembrane region" description="Helical" evidence="6">
    <location>
        <begin position="221"/>
        <end position="240"/>
    </location>
</feature>
<feature type="transmembrane region" description="Helical" evidence="6">
    <location>
        <begin position="408"/>
        <end position="426"/>
    </location>
</feature>
<feature type="transmembrane region" description="Helical" evidence="6">
    <location>
        <begin position="153"/>
        <end position="175"/>
    </location>
</feature>
<dbReference type="PANTHER" id="PTHR30250">
    <property type="entry name" value="PST FAMILY PREDICTED COLANIC ACID TRANSPORTER"/>
    <property type="match status" value="1"/>
</dbReference>
<dbReference type="InterPro" id="IPR002797">
    <property type="entry name" value="Polysacc_synth"/>
</dbReference>
<evidence type="ECO:0000256" key="3">
    <source>
        <dbReference type="ARBA" id="ARBA00022692"/>
    </source>
</evidence>
<dbReference type="EMBL" id="LNAL01000003">
    <property type="protein sequence ID" value="KUG09543.1"/>
    <property type="molecule type" value="Genomic_DNA"/>
</dbReference>
<feature type="transmembrane region" description="Helical" evidence="6">
    <location>
        <begin position="55"/>
        <end position="78"/>
    </location>
</feature>
<feature type="transmembrane region" description="Helical" evidence="6">
    <location>
        <begin position="311"/>
        <end position="328"/>
    </location>
</feature>
<keyword evidence="8" id="KW-1185">Reference proteome</keyword>
<evidence type="ECO:0000256" key="4">
    <source>
        <dbReference type="ARBA" id="ARBA00022989"/>
    </source>
</evidence>
<comment type="caution">
    <text evidence="7">The sequence shown here is derived from an EMBL/GenBank/DDBJ whole genome shotgun (WGS) entry which is preliminary data.</text>
</comment>
<evidence type="ECO:0000256" key="5">
    <source>
        <dbReference type="ARBA" id="ARBA00023136"/>
    </source>
</evidence>
<feature type="transmembrane region" description="Helical" evidence="6">
    <location>
        <begin position="367"/>
        <end position="387"/>
    </location>
</feature>
<organism evidence="7 8">
    <name type="scientific">Solirubrum puertoriconensis</name>
    <dbReference type="NCBI Taxonomy" id="1751427"/>
    <lineage>
        <taxon>Bacteria</taxon>
        <taxon>Pseudomonadati</taxon>
        <taxon>Bacteroidota</taxon>
        <taxon>Cytophagia</taxon>
        <taxon>Cytophagales</taxon>
    </lineage>
</organism>
<dbReference type="Pfam" id="PF01943">
    <property type="entry name" value="Polysacc_synt"/>
    <property type="match status" value="1"/>
</dbReference>
<evidence type="ECO:0000256" key="2">
    <source>
        <dbReference type="ARBA" id="ARBA00022475"/>
    </source>
</evidence>
<feature type="transmembrane region" description="Helical" evidence="6">
    <location>
        <begin position="12"/>
        <end position="34"/>
    </location>
</feature>
<feature type="transmembrane region" description="Helical" evidence="6">
    <location>
        <begin position="280"/>
        <end position="305"/>
    </location>
</feature>
<comment type="subcellular location">
    <subcellularLocation>
        <location evidence="1">Cell membrane</location>
        <topology evidence="1">Multi-pass membrane protein</topology>
    </subcellularLocation>
</comment>
<sequence>MVRFLDKEAYGLSIIFFQIINYLSLFDFGLSTAVNRSLALHRGDDEYNRGMVNRIVSTGVFTGAFFGLLVTISGSIFAPFVPELFNLRPDLAAPTVPIVITLSLLVGGQLAQRGFAGIFYAHHRQPLVGTPYFIIGNVGTGLTILLLSRGVGLWAFAYVNAFQFLANLLVQVWLLRRYYPDLRVKLSLYDQVLMKSMMSYGIFMFLHGIATQIILFTDRLVIGKVLSLSLVTIFSITVRIPEVGMTLLSSITGNALPAVAEIVVHEGPESAKKHFKRMMILMVSLSMMAFWLMLSLDQWFINLWVGDDFFAGNYILLLALVIMVQQTITRTGSFFLDAKGVVSGSSVVALVEAGLNLAISITLGKIFGMSGILWGTIIAALLTSFWYTPFLLQKHLGIPIQEFVFESLLKPVVGISVLGAAVYWLVNWLHRPALSGWIPFLLVAACAGSLMAAVVWIVYLRHSMGQYVPARLRRYLLLPPISAPIVG</sequence>
<evidence type="ECO:0000313" key="7">
    <source>
        <dbReference type="EMBL" id="KUG09543.1"/>
    </source>
</evidence>
<feature type="transmembrane region" description="Helical" evidence="6">
    <location>
        <begin position="438"/>
        <end position="459"/>
    </location>
</feature>
<gene>
    <name evidence="7" type="ORF">ASU33_17695</name>
</gene>
<protein>
    <recommendedName>
        <fullName evidence="9">Polysaccharide biosynthesis protein C-terminal domain-containing protein</fullName>
    </recommendedName>
</protein>
<keyword evidence="4 6" id="KW-1133">Transmembrane helix</keyword>
<dbReference type="GO" id="GO:0005886">
    <property type="term" value="C:plasma membrane"/>
    <property type="evidence" value="ECO:0007669"/>
    <property type="project" value="UniProtKB-SubCell"/>
</dbReference>
<dbReference type="PANTHER" id="PTHR30250:SF26">
    <property type="entry name" value="PSMA PROTEIN"/>
    <property type="match status" value="1"/>
</dbReference>
<dbReference type="Proteomes" id="UP000054223">
    <property type="component" value="Unassembled WGS sequence"/>
</dbReference>
<keyword evidence="3 6" id="KW-0812">Transmembrane</keyword>
<evidence type="ECO:0000313" key="8">
    <source>
        <dbReference type="Proteomes" id="UP000054223"/>
    </source>
</evidence>
<feature type="transmembrane region" description="Helical" evidence="6">
    <location>
        <begin position="196"/>
        <end position="215"/>
    </location>
</feature>
<name>A0A9X0HP08_SOLP1</name>